<dbReference type="AlphaFoldDB" id="X6PBT3"/>
<reference evidence="2 3" key="1">
    <citation type="journal article" date="2013" name="Curr. Biol.">
        <title>The Genome of the Foraminiferan Reticulomyxa filosa.</title>
        <authorList>
            <person name="Glockner G."/>
            <person name="Hulsmann N."/>
            <person name="Schleicher M."/>
            <person name="Noegel A.A."/>
            <person name="Eichinger L."/>
            <person name="Gallinger C."/>
            <person name="Pawlowski J."/>
            <person name="Sierra R."/>
            <person name="Euteneuer U."/>
            <person name="Pillet L."/>
            <person name="Moustafa A."/>
            <person name="Platzer M."/>
            <person name="Groth M."/>
            <person name="Szafranski K."/>
            <person name="Schliwa M."/>
        </authorList>
    </citation>
    <scope>NUCLEOTIDE SEQUENCE [LARGE SCALE GENOMIC DNA]</scope>
</reference>
<protein>
    <submittedName>
        <fullName evidence="2">Uncharacterized protein</fullName>
    </submittedName>
</protein>
<proteinExistence type="predicted"/>
<feature type="compositionally biased region" description="Basic and acidic residues" evidence="1">
    <location>
        <begin position="1"/>
        <end position="28"/>
    </location>
</feature>
<evidence type="ECO:0000256" key="1">
    <source>
        <dbReference type="SAM" id="MobiDB-lite"/>
    </source>
</evidence>
<gene>
    <name evidence="2" type="ORF">RFI_01487</name>
</gene>
<accession>X6PBT3</accession>
<feature type="region of interest" description="Disordered" evidence="1">
    <location>
        <begin position="1"/>
        <end position="62"/>
    </location>
</feature>
<organism evidence="2 3">
    <name type="scientific">Reticulomyxa filosa</name>
    <dbReference type="NCBI Taxonomy" id="46433"/>
    <lineage>
        <taxon>Eukaryota</taxon>
        <taxon>Sar</taxon>
        <taxon>Rhizaria</taxon>
        <taxon>Retaria</taxon>
        <taxon>Foraminifera</taxon>
        <taxon>Monothalamids</taxon>
        <taxon>Reticulomyxidae</taxon>
        <taxon>Reticulomyxa</taxon>
    </lineage>
</organism>
<dbReference type="Proteomes" id="UP000023152">
    <property type="component" value="Unassembled WGS sequence"/>
</dbReference>
<keyword evidence="3" id="KW-1185">Reference proteome</keyword>
<name>X6PBT3_RETFI</name>
<sequence>MDPLTIKKVETDAESNHKTMSHSGHEDLVLGDDNIMPGKSTSSADNEDHFQPDEDNAFGSTSANDVVTEVAPKTDKKSHKQLEKVRRAIQNVLHISRLKSELLGGLVSFPFESRSEWTYYSSLQVSLANIAPGCLSCFVLTNDEKPKSVLFSVREPDWLLLFMRMSGNAGFATVFMAFPVHCIEGVANKQDPRIIELSIRSAVCPHQCCILLPNQKEKWQLTLFFESFSPDKGNVNELKNSNVSIDNCEDALRALDYIESNRKRVRRRVMNEIGRILAPDEVQSQSNALQS</sequence>
<evidence type="ECO:0000313" key="2">
    <source>
        <dbReference type="EMBL" id="ETO35578.1"/>
    </source>
</evidence>
<comment type="caution">
    <text evidence="2">The sequence shown here is derived from an EMBL/GenBank/DDBJ whole genome shotgun (WGS) entry which is preliminary data.</text>
</comment>
<evidence type="ECO:0000313" key="3">
    <source>
        <dbReference type="Proteomes" id="UP000023152"/>
    </source>
</evidence>
<dbReference type="EMBL" id="ASPP01001510">
    <property type="protein sequence ID" value="ETO35578.1"/>
    <property type="molecule type" value="Genomic_DNA"/>
</dbReference>